<keyword evidence="2" id="KW-1185">Reference proteome</keyword>
<evidence type="ECO:0000313" key="1">
    <source>
        <dbReference type="EMBL" id="GBM33140.1"/>
    </source>
</evidence>
<dbReference type="EMBL" id="BGPR01094012">
    <property type="protein sequence ID" value="GBM33140.1"/>
    <property type="molecule type" value="Genomic_DNA"/>
</dbReference>
<dbReference type="AlphaFoldDB" id="A0A4Y2EV80"/>
<comment type="caution">
    <text evidence="1">The sequence shown here is derived from an EMBL/GenBank/DDBJ whole genome shotgun (WGS) entry which is preliminary data.</text>
</comment>
<reference evidence="1 2" key="1">
    <citation type="journal article" date="2019" name="Sci. Rep.">
        <title>Orb-weaving spider Araneus ventricosus genome elucidates the spidroin gene catalogue.</title>
        <authorList>
            <person name="Kono N."/>
            <person name="Nakamura H."/>
            <person name="Ohtoshi R."/>
            <person name="Moran D.A.P."/>
            <person name="Shinohara A."/>
            <person name="Yoshida Y."/>
            <person name="Fujiwara M."/>
            <person name="Mori M."/>
            <person name="Tomita M."/>
            <person name="Arakawa K."/>
        </authorList>
    </citation>
    <scope>NUCLEOTIDE SEQUENCE [LARGE SCALE GENOMIC DNA]</scope>
</reference>
<proteinExistence type="predicted"/>
<evidence type="ECO:0000313" key="2">
    <source>
        <dbReference type="Proteomes" id="UP000499080"/>
    </source>
</evidence>
<dbReference type="OrthoDB" id="6431550at2759"/>
<name>A0A4Y2EV80_ARAVE</name>
<gene>
    <name evidence="1" type="ORF">AVEN_135702_1</name>
</gene>
<sequence length="184" mass="21729">MALRRVVANLWIETDILPAFLEFPFKWYSEDEGEEEWRAFYEDQNKKSGEWRQTVEKVKAKVAKLDIPGSLKKRMTQIVKAIGTDILEWKTLNGKMLTDHNEDMNIHILGQLRWTGRGAIDYQKTAERLVCLDALNIAKRYKLAFLYCLANFIPVLWKELPEEYKNHFQDKRGSSLVRDMLLEY</sequence>
<accession>A0A4Y2EV80</accession>
<protein>
    <submittedName>
        <fullName evidence="1">Uncharacterized protein</fullName>
    </submittedName>
</protein>
<dbReference type="Proteomes" id="UP000499080">
    <property type="component" value="Unassembled WGS sequence"/>
</dbReference>
<organism evidence="1 2">
    <name type="scientific">Araneus ventricosus</name>
    <name type="common">Orbweaver spider</name>
    <name type="synonym">Epeira ventricosa</name>
    <dbReference type="NCBI Taxonomy" id="182803"/>
    <lineage>
        <taxon>Eukaryota</taxon>
        <taxon>Metazoa</taxon>
        <taxon>Ecdysozoa</taxon>
        <taxon>Arthropoda</taxon>
        <taxon>Chelicerata</taxon>
        <taxon>Arachnida</taxon>
        <taxon>Araneae</taxon>
        <taxon>Araneomorphae</taxon>
        <taxon>Entelegynae</taxon>
        <taxon>Araneoidea</taxon>
        <taxon>Araneidae</taxon>
        <taxon>Araneus</taxon>
    </lineage>
</organism>